<dbReference type="OrthoDB" id="122397at2759"/>
<feature type="compositionally biased region" description="Low complexity" evidence="2">
    <location>
        <begin position="480"/>
        <end position="496"/>
    </location>
</feature>
<proteinExistence type="predicted"/>
<protein>
    <submittedName>
        <fullName evidence="3">Uncharacterized protein</fullName>
    </submittedName>
</protein>
<evidence type="ECO:0000313" key="3">
    <source>
        <dbReference type="EMBL" id="KAG7395950.1"/>
    </source>
</evidence>
<feature type="region of interest" description="Disordered" evidence="2">
    <location>
        <begin position="470"/>
        <end position="501"/>
    </location>
</feature>
<feature type="compositionally biased region" description="Basic and acidic residues" evidence="2">
    <location>
        <begin position="1"/>
        <end position="11"/>
    </location>
</feature>
<feature type="compositionally biased region" description="Low complexity" evidence="2">
    <location>
        <begin position="118"/>
        <end position="128"/>
    </location>
</feature>
<evidence type="ECO:0000256" key="2">
    <source>
        <dbReference type="SAM" id="MobiDB-lite"/>
    </source>
</evidence>
<feature type="region of interest" description="Disordered" evidence="2">
    <location>
        <begin position="1"/>
        <end position="131"/>
    </location>
</feature>
<dbReference type="Proteomes" id="UP000693981">
    <property type="component" value="Unassembled WGS sequence"/>
</dbReference>
<feature type="region of interest" description="Disordered" evidence="2">
    <location>
        <begin position="324"/>
        <end position="350"/>
    </location>
</feature>
<feature type="compositionally biased region" description="Acidic residues" evidence="2">
    <location>
        <begin position="331"/>
        <end position="348"/>
    </location>
</feature>
<keyword evidence="4" id="KW-1185">Reference proteome</keyword>
<feature type="compositionally biased region" description="Pro residues" evidence="2">
    <location>
        <begin position="21"/>
        <end position="38"/>
    </location>
</feature>
<reference evidence="3" key="1">
    <citation type="submission" date="2021-02" db="EMBL/GenBank/DDBJ databases">
        <authorList>
            <person name="Palmer J.M."/>
        </authorList>
    </citation>
    <scope>NUCLEOTIDE SEQUENCE</scope>
    <source>
        <strain evidence="3">SCRP23</strain>
    </source>
</reference>
<feature type="compositionally biased region" description="Acidic residues" evidence="2">
    <location>
        <begin position="559"/>
        <end position="575"/>
    </location>
</feature>
<comment type="caution">
    <text evidence="3">The sequence shown here is derived from an EMBL/GenBank/DDBJ whole genome shotgun (WGS) entry which is preliminary data.</text>
</comment>
<feature type="compositionally biased region" description="Low complexity" evidence="2">
    <location>
        <begin position="95"/>
        <end position="105"/>
    </location>
</feature>
<evidence type="ECO:0000313" key="4">
    <source>
        <dbReference type="Proteomes" id="UP000693981"/>
    </source>
</evidence>
<evidence type="ECO:0000256" key="1">
    <source>
        <dbReference type="SAM" id="Coils"/>
    </source>
</evidence>
<feature type="region of interest" description="Disordered" evidence="2">
    <location>
        <begin position="515"/>
        <end position="575"/>
    </location>
</feature>
<organism evidence="3 4">
    <name type="scientific">Phytophthora boehmeriae</name>
    <dbReference type="NCBI Taxonomy" id="109152"/>
    <lineage>
        <taxon>Eukaryota</taxon>
        <taxon>Sar</taxon>
        <taxon>Stramenopiles</taxon>
        <taxon>Oomycota</taxon>
        <taxon>Peronosporomycetes</taxon>
        <taxon>Peronosporales</taxon>
        <taxon>Peronosporaceae</taxon>
        <taxon>Phytophthora</taxon>
    </lineage>
</organism>
<feature type="coiled-coil region" evidence="1">
    <location>
        <begin position="241"/>
        <end position="268"/>
    </location>
</feature>
<dbReference type="EMBL" id="JAGDFL010000180">
    <property type="protein sequence ID" value="KAG7395950.1"/>
    <property type="molecule type" value="Genomic_DNA"/>
</dbReference>
<accession>A0A8T1WWI1</accession>
<feature type="compositionally biased region" description="Basic and acidic residues" evidence="2">
    <location>
        <begin position="515"/>
        <end position="527"/>
    </location>
</feature>
<keyword evidence="1" id="KW-0175">Coiled coil</keyword>
<feature type="compositionally biased region" description="Polar residues" evidence="2">
    <location>
        <begin position="530"/>
        <end position="539"/>
    </location>
</feature>
<sequence length="575" mass="63759">MAARLDLEARLRALRAGKRPAPTPPPSLPEAPSSPPAPVAAAASFSWPDVPSSPLSSTVAAPERVPVAVGDDLPRSRRSSRGFSTRPPVTIIRRSSSAEAADSASFQTSEERPNAPLQQQQRPEQNQGQEEDVLRLTAAQLLGPDYEEAVRIAQSAMDSERRQLPHTAIGAYIEAGQLLIEIGRRQAAPHLQEIVKAKALALLQRAEGLSEWTNAVLAKDSSREALAAAYHQSQENRYKSMTEKQQLVSKMQQDNKNMKEKLNQLALLTKIRGHMKRAVSNHRARKAAQAKARAELNAQAAAEATQEIMIRRGGFNDVTGEVDEGFKDLDDVNDVTGSEDEDEGEDGYSELFPRAPSIQAAGGSPRETQKVELINELHARIGLPQIDHLRKFEPLTNDPIADGKQEKLQEELEAAKHEADQLRAAVQEMEQCLRLAAQHQKQRSIKLEQQKAEEFAQVQDELERVREELESERRRSAFMNSSAASWRSSVSSNPNSEEFEDTGVMNQLRSSLHKVFRDRDHPDDIDAGRSSVQRTSYSHGSPRHTPKSREKKIIAGFDDYGEESVDEDDDGGVWL</sequence>
<dbReference type="AlphaFoldDB" id="A0A8T1WWI1"/>
<gene>
    <name evidence="3" type="ORF">PHYBOEH_003029</name>
</gene>
<feature type="compositionally biased region" description="Low complexity" evidence="2">
    <location>
        <begin position="39"/>
        <end position="48"/>
    </location>
</feature>
<name>A0A8T1WWI1_9STRA</name>